<evidence type="ECO:0000259" key="5">
    <source>
        <dbReference type="Pfam" id="PF02782"/>
    </source>
</evidence>
<dbReference type="Pfam" id="PF00370">
    <property type="entry name" value="FGGY_N"/>
    <property type="match status" value="1"/>
</dbReference>
<feature type="domain" description="Carbohydrate kinase FGGY C-terminal" evidence="5">
    <location>
        <begin position="290"/>
        <end position="502"/>
    </location>
</feature>
<evidence type="ECO:0000256" key="2">
    <source>
        <dbReference type="ARBA" id="ARBA00022679"/>
    </source>
</evidence>
<dbReference type="SUPFAM" id="SSF53067">
    <property type="entry name" value="Actin-like ATPase domain"/>
    <property type="match status" value="2"/>
</dbReference>
<sequence length="561" mass="60006">MDSHSPQYFIGVDVGTSSARAAITDAAGTILASATCAIQIHSPAADLFEQSSADIWRQCCSAVKQALADSAIDPQHVVSIGFDATCSLVALDDTFAPVSVSPTAQPDSNTEGCTWDIVMWMDHRAVAETARINATGHPVLQLTGGALSVEMQVPKLLWLQTHMPDAFQRTRHWFDLPDFLTWRASGKLDRSMCSLVCKWTYVPEQSASCLGFKQTFFDQIGLKIPSINDRLLGGGRVRQIGEAVGTLTAAAARELGLHTKVVVGVSMIDAHAGAVATLAHPGGPVTDNLALISGTSACHIALNQHPKLVKGVWGPYEGVVLPGSYAMEAGQSACGKLLDHIVETHPAYSLALSNAQATTQHIYQYLNAHLARLAENNKVPSIDHLAASVHVYPDFHGNRSPISDPTFRGTIHGLTLDTSVDSLAILYLATVHALALQTRDIVETAREQGQYALQRVCLSGGLVHNAVFVRVLADALRVPVVLPRYPEASVVLGAAVVGAAAAASASGAGGVWEAMSRMTRPGREVLPSEDDKVQRLFEAKYQAYELMKQMQVGVRELMKSV</sequence>
<keyword evidence="2" id="KW-0808">Transferase</keyword>
<reference evidence="6 7" key="1">
    <citation type="submission" date="2016-07" db="EMBL/GenBank/DDBJ databases">
        <title>Pervasive Adenine N6-methylation of Active Genes in Fungi.</title>
        <authorList>
            <consortium name="DOE Joint Genome Institute"/>
            <person name="Mondo S.J."/>
            <person name="Dannebaum R.O."/>
            <person name="Kuo R.C."/>
            <person name="Labutti K."/>
            <person name="Haridas S."/>
            <person name="Kuo A."/>
            <person name="Salamov A."/>
            <person name="Ahrendt S.R."/>
            <person name="Lipzen A."/>
            <person name="Sullivan W."/>
            <person name="Andreopoulos W.B."/>
            <person name="Clum A."/>
            <person name="Lindquist E."/>
            <person name="Daum C."/>
            <person name="Ramamoorthy G.K."/>
            <person name="Gryganskyi A."/>
            <person name="Culley D."/>
            <person name="Magnuson J.K."/>
            <person name="James T.Y."/>
            <person name="O'Malley M.A."/>
            <person name="Stajich J.E."/>
            <person name="Spatafora J.W."/>
            <person name="Visel A."/>
            <person name="Grigoriev I.V."/>
        </authorList>
    </citation>
    <scope>NUCLEOTIDE SEQUENCE [LARGE SCALE GENOMIC DNA]</scope>
    <source>
        <strain evidence="6 7">PL171</strain>
    </source>
</reference>
<dbReference type="PANTHER" id="PTHR43435">
    <property type="entry name" value="RIBULOKINASE"/>
    <property type="match status" value="1"/>
</dbReference>
<dbReference type="InterPro" id="IPR018484">
    <property type="entry name" value="FGGY_N"/>
</dbReference>
<dbReference type="Pfam" id="PF02782">
    <property type="entry name" value="FGGY_C"/>
    <property type="match status" value="1"/>
</dbReference>
<name>A0A1Y2I4C3_9FUNG</name>
<organism evidence="6 7">
    <name type="scientific">Catenaria anguillulae PL171</name>
    <dbReference type="NCBI Taxonomy" id="765915"/>
    <lineage>
        <taxon>Eukaryota</taxon>
        <taxon>Fungi</taxon>
        <taxon>Fungi incertae sedis</taxon>
        <taxon>Blastocladiomycota</taxon>
        <taxon>Blastocladiomycetes</taxon>
        <taxon>Blastocladiales</taxon>
        <taxon>Catenariaceae</taxon>
        <taxon>Catenaria</taxon>
    </lineage>
</organism>
<dbReference type="AlphaFoldDB" id="A0A1Y2I4C3"/>
<dbReference type="NCBIfam" id="TIGR01315">
    <property type="entry name" value="5C_CHO_kinase"/>
    <property type="match status" value="1"/>
</dbReference>
<dbReference type="Proteomes" id="UP000193411">
    <property type="component" value="Unassembled WGS sequence"/>
</dbReference>
<dbReference type="OrthoDB" id="203824at2759"/>
<dbReference type="Gene3D" id="3.30.420.40">
    <property type="match status" value="1"/>
</dbReference>
<dbReference type="InterPro" id="IPR006003">
    <property type="entry name" value="FGGY_RbtK-like"/>
</dbReference>
<comment type="caution">
    <text evidence="6">The sequence shown here is derived from an EMBL/GenBank/DDBJ whole genome shotgun (WGS) entry which is preliminary data.</text>
</comment>
<evidence type="ECO:0000313" key="6">
    <source>
        <dbReference type="EMBL" id="ORZ40813.1"/>
    </source>
</evidence>
<dbReference type="GO" id="GO:0019321">
    <property type="term" value="P:pentose metabolic process"/>
    <property type="evidence" value="ECO:0007669"/>
    <property type="project" value="TreeGrafter"/>
</dbReference>
<keyword evidence="3 6" id="KW-0418">Kinase</keyword>
<dbReference type="Gene3D" id="1.20.58.2240">
    <property type="match status" value="1"/>
</dbReference>
<feature type="domain" description="Carbohydrate kinase FGGY N-terminal" evidence="4">
    <location>
        <begin position="8"/>
        <end position="275"/>
    </location>
</feature>
<dbReference type="EMBL" id="MCFL01000002">
    <property type="protein sequence ID" value="ORZ40813.1"/>
    <property type="molecule type" value="Genomic_DNA"/>
</dbReference>
<accession>A0A1Y2I4C3</accession>
<keyword evidence="7" id="KW-1185">Reference proteome</keyword>
<protein>
    <submittedName>
        <fullName evidence="6">Putative carbohydrate kinase</fullName>
    </submittedName>
</protein>
<evidence type="ECO:0000256" key="1">
    <source>
        <dbReference type="ARBA" id="ARBA00009156"/>
    </source>
</evidence>
<comment type="similarity">
    <text evidence="1">Belongs to the FGGY kinase family.</text>
</comment>
<evidence type="ECO:0000256" key="3">
    <source>
        <dbReference type="ARBA" id="ARBA00022777"/>
    </source>
</evidence>
<dbReference type="InterPro" id="IPR043129">
    <property type="entry name" value="ATPase_NBD"/>
</dbReference>
<evidence type="ECO:0000313" key="7">
    <source>
        <dbReference type="Proteomes" id="UP000193411"/>
    </source>
</evidence>
<dbReference type="STRING" id="765915.A0A1Y2I4C3"/>
<dbReference type="PANTHER" id="PTHR43435:SF4">
    <property type="entry name" value="FGGY CARBOHYDRATE KINASE DOMAIN-CONTAINING PROTEIN"/>
    <property type="match status" value="1"/>
</dbReference>
<dbReference type="InterPro" id="IPR018485">
    <property type="entry name" value="FGGY_C"/>
</dbReference>
<dbReference type="GO" id="GO:0005737">
    <property type="term" value="C:cytoplasm"/>
    <property type="evidence" value="ECO:0007669"/>
    <property type="project" value="TreeGrafter"/>
</dbReference>
<dbReference type="CDD" id="cd07782">
    <property type="entry name" value="ASKHA_NBD_FGGY_D-RBK"/>
    <property type="match status" value="1"/>
</dbReference>
<proteinExistence type="inferred from homology"/>
<dbReference type="InterPro" id="IPR000577">
    <property type="entry name" value="Carb_kinase_FGGY"/>
</dbReference>
<dbReference type="PIRSF" id="PIRSF000538">
    <property type="entry name" value="GlpK"/>
    <property type="match status" value="1"/>
</dbReference>
<dbReference type="GO" id="GO:0019150">
    <property type="term" value="F:D-ribulokinase activity"/>
    <property type="evidence" value="ECO:0007669"/>
    <property type="project" value="TreeGrafter"/>
</dbReference>
<gene>
    <name evidence="6" type="ORF">BCR44DRAFT_1410965</name>
</gene>
<evidence type="ECO:0000259" key="4">
    <source>
        <dbReference type="Pfam" id="PF00370"/>
    </source>
</evidence>